<proteinExistence type="predicted"/>
<accession>C0QAC8</accession>
<sequence length="150" mass="17065">MAKFKYFKKLTSDINGNITLSATQFRLLALIDENKEIGLIARESGMDLPDFKNQLMKLYGMGLITPVVKKKIQRYSPELLKELTSILTYYVGPVANIIMADILSGMNITDKKILVNDIEELLSKISDEISDPGHRIEFNERVNDLLSRTR</sequence>
<dbReference type="KEGG" id="dat:HRM2_16040"/>
<dbReference type="STRING" id="177437.HRM2_16040"/>
<name>C0QAC8_DESAH</name>
<protein>
    <submittedName>
        <fullName evidence="2">Transcriptional regulator</fullName>
    </submittedName>
</protein>
<dbReference type="HOGENOM" id="CLU_1737571_0_0_7"/>
<feature type="domain" description="DUF8082" evidence="1">
    <location>
        <begin position="78"/>
        <end position="147"/>
    </location>
</feature>
<keyword evidence="3" id="KW-1185">Reference proteome</keyword>
<dbReference type="EMBL" id="CP001087">
    <property type="protein sequence ID" value="ACN14713.1"/>
    <property type="molecule type" value="Genomic_DNA"/>
</dbReference>
<dbReference type="RefSeq" id="WP_015903500.1">
    <property type="nucleotide sequence ID" value="NC_012108.1"/>
</dbReference>
<evidence type="ECO:0000259" key="1">
    <source>
        <dbReference type="Pfam" id="PF26309"/>
    </source>
</evidence>
<reference evidence="2 3" key="1">
    <citation type="journal article" date="2009" name="Environ. Microbiol.">
        <title>Genome sequence of Desulfobacterium autotrophicum HRM2, a marine sulfate reducer oxidizing organic carbon completely to carbon dioxide.</title>
        <authorList>
            <person name="Strittmatter A.W."/>
            <person name="Liesegang H."/>
            <person name="Rabus R."/>
            <person name="Decker I."/>
            <person name="Amann J."/>
            <person name="Andres S."/>
            <person name="Henne A."/>
            <person name="Fricke W.F."/>
            <person name="Martinez-Arias R."/>
            <person name="Bartels D."/>
            <person name="Goesmann A."/>
            <person name="Krause L."/>
            <person name="Puehler A."/>
            <person name="Klenk H.P."/>
            <person name="Richter M."/>
            <person name="Schuler M."/>
            <person name="Gloeckner F.O."/>
            <person name="Meyerdierks A."/>
            <person name="Gottschalk G."/>
            <person name="Amann R."/>
        </authorList>
    </citation>
    <scope>NUCLEOTIDE SEQUENCE [LARGE SCALE GENOMIC DNA]</scope>
    <source>
        <strain evidence="3">ATCC 43914 / DSM 3382 / HRM2</strain>
    </source>
</reference>
<evidence type="ECO:0000313" key="3">
    <source>
        <dbReference type="Proteomes" id="UP000000442"/>
    </source>
</evidence>
<dbReference type="AlphaFoldDB" id="C0QAC8"/>
<dbReference type="Pfam" id="PF26309">
    <property type="entry name" value="DUF8082"/>
    <property type="match status" value="1"/>
</dbReference>
<dbReference type="Proteomes" id="UP000000442">
    <property type="component" value="Chromosome"/>
</dbReference>
<dbReference type="InterPro" id="IPR058395">
    <property type="entry name" value="DUF8082"/>
</dbReference>
<evidence type="ECO:0000313" key="2">
    <source>
        <dbReference type="EMBL" id="ACN14713.1"/>
    </source>
</evidence>
<gene>
    <name evidence="2" type="ordered locus">HRM2_16040</name>
</gene>
<organism evidence="2 3">
    <name type="scientific">Desulforapulum autotrophicum (strain ATCC 43914 / DSM 3382 / VKM B-1955 / HRM2)</name>
    <name type="common">Desulfobacterium autotrophicum</name>
    <dbReference type="NCBI Taxonomy" id="177437"/>
    <lineage>
        <taxon>Bacteria</taxon>
        <taxon>Pseudomonadati</taxon>
        <taxon>Thermodesulfobacteriota</taxon>
        <taxon>Desulfobacteria</taxon>
        <taxon>Desulfobacterales</taxon>
        <taxon>Desulfobacteraceae</taxon>
        <taxon>Desulforapulum</taxon>
    </lineage>
</organism>